<reference evidence="1 2" key="1">
    <citation type="submission" date="2016-11" db="EMBL/GenBank/DDBJ databases">
        <authorList>
            <person name="Jaros S."/>
            <person name="Januszkiewicz K."/>
            <person name="Wedrychowicz H."/>
        </authorList>
    </citation>
    <scope>NUCLEOTIDE SEQUENCE [LARGE SCALE GENOMIC DNA]</scope>
    <source>
        <strain evidence="1 2">DSM 21986</strain>
    </source>
</reference>
<sequence>MGNITHYQIQDTGCRLEDEVPVSINWYLAWSQIISCS</sequence>
<evidence type="ECO:0000313" key="2">
    <source>
        <dbReference type="Proteomes" id="UP000184041"/>
    </source>
</evidence>
<evidence type="ECO:0000313" key="1">
    <source>
        <dbReference type="EMBL" id="SHE33316.1"/>
    </source>
</evidence>
<dbReference type="STRING" id="1194090.SAMN05443144_10173"/>
<name>A0A1M4SM84_9BACT</name>
<protein>
    <submittedName>
        <fullName evidence="1">Uncharacterized protein</fullName>
    </submittedName>
</protein>
<proteinExistence type="predicted"/>
<gene>
    <name evidence="1" type="ORF">SAMN05443144_10173</name>
</gene>
<accession>A0A1M4SM84</accession>
<keyword evidence="2" id="KW-1185">Reference proteome</keyword>
<organism evidence="1 2">
    <name type="scientific">Fodinibius roseus</name>
    <dbReference type="NCBI Taxonomy" id="1194090"/>
    <lineage>
        <taxon>Bacteria</taxon>
        <taxon>Pseudomonadati</taxon>
        <taxon>Balneolota</taxon>
        <taxon>Balneolia</taxon>
        <taxon>Balneolales</taxon>
        <taxon>Balneolaceae</taxon>
        <taxon>Fodinibius</taxon>
    </lineage>
</organism>
<dbReference type="EMBL" id="FQUS01000001">
    <property type="protein sequence ID" value="SHE33316.1"/>
    <property type="molecule type" value="Genomic_DNA"/>
</dbReference>
<dbReference type="Proteomes" id="UP000184041">
    <property type="component" value="Unassembled WGS sequence"/>
</dbReference>
<dbReference type="AlphaFoldDB" id="A0A1M4SM84"/>